<name>A0ABN1JCP2_9CLOT</name>
<dbReference type="PROSITE" id="PS01095">
    <property type="entry name" value="GH18_1"/>
    <property type="match status" value="1"/>
</dbReference>
<dbReference type="InterPro" id="IPR001919">
    <property type="entry name" value="CBD2"/>
</dbReference>
<dbReference type="SMART" id="SM00637">
    <property type="entry name" value="CBD_II"/>
    <property type="match status" value="2"/>
</dbReference>
<dbReference type="SMART" id="SM00636">
    <property type="entry name" value="Glyco_18"/>
    <property type="match status" value="1"/>
</dbReference>
<reference evidence="8 9" key="1">
    <citation type="journal article" date="2019" name="Int. J. Syst. Evol. Microbiol.">
        <title>The Global Catalogue of Microorganisms (GCM) 10K type strain sequencing project: providing services to taxonomists for standard genome sequencing and annotation.</title>
        <authorList>
            <consortium name="The Broad Institute Genomics Platform"/>
            <consortium name="The Broad Institute Genome Sequencing Center for Infectious Disease"/>
            <person name="Wu L."/>
            <person name="Ma J."/>
        </authorList>
    </citation>
    <scope>NUCLEOTIDE SEQUENCE [LARGE SCALE GENOMIC DNA]</scope>
    <source>
        <strain evidence="8 9">JCM 1407</strain>
    </source>
</reference>
<organism evidence="8 9">
    <name type="scientific">Clostridium oceanicum</name>
    <dbReference type="NCBI Taxonomy" id="1543"/>
    <lineage>
        <taxon>Bacteria</taxon>
        <taxon>Bacillati</taxon>
        <taxon>Bacillota</taxon>
        <taxon>Clostridia</taxon>
        <taxon>Eubacteriales</taxon>
        <taxon>Clostridiaceae</taxon>
        <taxon>Clostridium</taxon>
    </lineage>
</organism>
<protein>
    <recommendedName>
        <fullName evidence="2">chitinase</fullName>
        <ecNumber evidence="2">3.2.1.14</ecNumber>
    </recommendedName>
</protein>
<evidence type="ECO:0000259" key="6">
    <source>
        <dbReference type="PROSITE" id="PS51173"/>
    </source>
</evidence>
<comment type="caution">
    <text evidence="8">The sequence shown here is derived from an EMBL/GenBank/DDBJ whole genome shotgun (WGS) entry which is preliminary data.</text>
</comment>
<dbReference type="PANTHER" id="PTHR11177">
    <property type="entry name" value="CHITINASE"/>
    <property type="match status" value="1"/>
</dbReference>
<keyword evidence="4 5" id="KW-0326">Glycosidase</keyword>
<evidence type="ECO:0000256" key="2">
    <source>
        <dbReference type="ARBA" id="ARBA00012729"/>
    </source>
</evidence>
<dbReference type="InterPro" id="IPR001223">
    <property type="entry name" value="Glyco_hydro18_cat"/>
</dbReference>
<dbReference type="PROSITE" id="PS51910">
    <property type="entry name" value="GH18_2"/>
    <property type="match status" value="1"/>
</dbReference>
<dbReference type="SUPFAM" id="SSF51445">
    <property type="entry name" value="(Trans)glycosidases"/>
    <property type="match status" value="1"/>
</dbReference>
<gene>
    <name evidence="8" type="ORF">GCM10008906_10750</name>
</gene>
<proteinExistence type="predicted"/>
<dbReference type="InterPro" id="IPR012291">
    <property type="entry name" value="CBM2_carb-bd_dom_sf"/>
</dbReference>
<dbReference type="PROSITE" id="PS51173">
    <property type="entry name" value="CBM2"/>
    <property type="match status" value="2"/>
</dbReference>
<evidence type="ECO:0000256" key="5">
    <source>
        <dbReference type="RuleBase" id="RU000489"/>
    </source>
</evidence>
<dbReference type="PANTHER" id="PTHR11177:SF317">
    <property type="entry name" value="CHITINASE 12-RELATED"/>
    <property type="match status" value="1"/>
</dbReference>
<dbReference type="InterPro" id="IPR008965">
    <property type="entry name" value="CBM2/CBM3_carb-bd_dom_sf"/>
</dbReference>
<dbReference type="SUPFAM" id="SSF49384">
    <property type="entry name" value="Carbohydrate-binding domain"/>
    <property type="match status" value="2"/>
</dbReference>
<dbReference type="Proteomes" id="UP001501510">
    <property type="component" value="Unassembled WGS sequence"/>
</dbReference>
<evidence type="ECO:0000259" key="7">
    <source>
        <dbReference type="PROSITE" id="PS51910"/>
    </source>
</evidence>
<dbReference type="Pfam" id="PF00553">
    <property type="entry name" value="CBM_2"/>
    <property type="match status" value="2"/>
</dbReference>
<dbReference type="InterPro" id="IPR050314">
    <property type="entry name" value="Glycosyl_Hydrlase_18"/>
</dbReference>
<evidence type="ECO:0000256" key="1">
    <source>
        <dbReference type="ARBA" id="ARBA00000822"/>
    </source>
</evidence>
<evidence type="ECO:0000313" key="9">
    <source>
        <dbReference type="Proteomes" id="UP001501510"/>
    </source>
</evidence>
<dbReference type="InterPro" id="IPR017853">
    <property type="entry name" value="GH"/>
</dbReference>
<feature type="domain" description="CBM2" evidence="6">
    <location>
        <begin position="198"/>
        <end position="308"/>
    </location>
</feature>
<evidence type="ECO:0000256" key="3">
    <source>
        <dbReference type="ARBA" id="ARBA00022801"/>
    </source>
</evidence>
<sequence>MIKTRNFDVVYYVASQWEYGFIGEITIKNTSEEVIAPWKLKFHFKNKQEIIALWNGSFTQRGKEVVIENANYNKKISPGESIHIGFCANTFGINEKPTDFTLNGKRPILDFGFLEIVVKKPSFNEEIFVPEVTIDNIKTKLNFGEKINFQLIDGHEYAIKSKVYKDENYIYKPFVSEEKIMIEKSIVKKVFIEYEKKPIDENINFDVKYSIESEWDSGFTGKIIIENTGDLVITPWKLQFDFKGDQKITSLWNGIYTQEEKKVTINNDDYNKEIKPGGVVSIGFTASFSGVNEKPDNFKLNNKSPVIEYGFVEVTVEKPSFDQSIFKPKVRIASITKQIYWGDKYKFKVESGREYNIEANSFKDGIYIYKPSIKPKTVIVKANENKKVSVSYEELESNENIFCGYFPSWKEHWVSSGDLTDLANLPSYVNRVILAFAKPDMIYNGDYDISKTGLEFPYDATVLKEAIIYLKKKNPETNVLLSVGGATYVNWKGFNEKDIARFVKDFNLDGVDIDYEPNREWGCKPDKYGVIYCKTDNEYVSLIEKIRRELKRPYIISAAPLSVGAYGQGKFKDSPPASLDSTGMMLDVISRASNKLDIINVQGYNAGPEFNPLEATEAYSYYFKGSVAMGVMVPPEDFSTGKWTIDKIEEVGDYINENNLGGMMLWDLYRKTKEMDSQTMASAIAKSLGFENYKETLFPLHRKE</sequence>
<feature type="domain" description="GH18" evidence="7">
    <location>
        <begin position="400"/>
        <end position="691"/>
    </location>
</feature>
<dbReference type="RefSeq" id="WP_343759594.1">
    <property type="nucleotide sequence ID" value="NZ_BAAACG010000006.1"/>
</dbReference>
<keyword evidence="9" id="KW-1185">Reference proteome</keyword>
<dbReference type="Gene3D" id="3.20.20.80">
    <property type="entry name" value="Glycosidases"/>
    <property type="match status" value="1"/>
</dbReference>
<dbReference type="InterPro" id="IPR011583">
    <property type="entry name" value="Chitinase_II/V-like_cat"/>
</dbReference>
<accession>A0ABN1JCP2</accession>
<comment type="catalytic activity">
    <reaction evidence="1">
        <text>Random endo-hydrolysis of N-acetyl-beta-D-glucosaminide (1-&gt;4)-beta-linkages in chitin and chitodextrins.</text>
        <dbReference type="EC" id="3.2.1.14"/>
    </reaction>
</comment>
<feature type="domain" description="CBM2" evidence="6">
    <location>
        <begin position="1"/>
        <end position="110"/>
    </location>
</feature>
<dbReference type="EMBL" id="BAAACG010000006">
    <property type="protein sequence ID" value="GAA0736124.1"/>
    <property type="molecule type" value="Genomic_DNA"/>
</dbReference>
<dbReference type="InterPro" id="IPR001579">
    <property type="entry name" value="Glyco_hydro_18_chit_AS"/>
</dbReference>
<evidence type="ECO:0000256" key="4">
    <source>
        <dbReference type="ARBA" id="ARBA00023295"/>
    </source>
</evidence>
<dbReference type="EC" id="3.2.1.14" evidence="2"/>
<dbReference type="Pfam" id="PF00704">
    <property type="entry name" value="Glyco_hydro_18"/>
    <property type="match status" value="1"/>
</dbReference>
<keyword evidence="3 5" id="KW-0378">Hydrolase</keyword>
<dbReference type="Gene3D" id="2.60.40.290">
    <property type="match status" value="2"/>
</dbReference>
<evidence type="ECO:0000313" key="8">
    <source>
        <dbReference type="EMBL" id="GAA0736124.1"/>
    </source>
</evidence>